<dbReference type="InterPro" id="IPR041174">
    <property type="entry name" value="KRR1-like_KH1"/>
</dbReference>
<dbReference type="InterPro" id="IPR055212">
    <property type="entry name" value="KH-I_PNO1_first"/>
</dbReference>
<reference evidence="7" key="1">
    <citation type="submission" date="2014-11" db="EMBL/GenBank/DDBJ databases">
        <authorList>
            <person name="Otto D Thomas"/>
            <person name="Naeem Raeece"/>
        </authorList>
    </citation>
    <scope>NUCLEOTIDE SEQUENCE</scope>
</reference>
<dbReference type="InterPro" id="IPR055211">
    <property type="entry name" value="KH_PNO1_2nd"/>
</dbReference>
<comment type="subcellular location">
    <subcellularLocation>
        <location evidence="1">Nucleus</location>
        <location evidence="1">Nucleolus</location>
    </subcellularLocation>
</comment>
<feature type="domain" description="K Homology" evidence="6">
    <location>
        <begin position="191"/>
        <end position="264"/>
    </location>
</feature>
<evidence type="ECO:0000313" key="7">
    <source>
        <dbReference type="EMBL" id="CEM16525.1"/>
    </source>
</evidence>
<comment type="similarity">
    <text evidence="2">Belongs to the PNO1 family.</text>
</comment>
<dbReference type="InterPro" id="IPR004087">
    <property type="entry name" value="KH_dom"/>
</dbReference>
<dbReference type="Gene3D" id="3.30.1370.10">
    <property type="entry name" value="K Homology domain, type 1"/>
    <property type="match status" value="2"/>
</dbReference>
<evidence type="ECO:0000256" key="1">
    <source>
        <dbReference type="ARBA" id="ARBA00004604"/>
    </source>
</evidence>
<feature type="region of interest" description="Disordered" evidence="5">
    <location>
        <begin position="1"/>
        <end position="36"/>
    </location>
</feature>
<evidence type="ECO:0000256" key="3">
    <source>
        <dbReference type="ARBA" id="ARBA00022884"/>
    </source>
</evidence>
<sequence>MQDTGGDSGFQPVRGKRVARGAGGPVPYKLKGKDEDSLMGDCEEAMEGNDEIAFETVALEKDEEIEIEASQDQKEGEEDGGEGEVSFPAVMIQEHLKARGFSKDYKLRMRRIAVPSHRYTPLKKHWLEILQPLVEHMKLQVRMNTKRRGVEIRTSPETKDISALQKAADFVRAFMLGFEVQDAIALLRLDDLFVESFEVKDVKRLQGDHLSRCIGRISGKDGKTKYAIENSTRTRIVVADSRIHILGSFQNIRFARNAVCSLILGSPPGKVYNHLRAISKRMTERM</sequence>
<accession>A0A0G4FPY0</accession>
<dbReference type="CDD" id="cd22391">
    <property type="entry name" value="KH-I_PNO1_rpt1"/>
    <property type="match status" value="1"/>
</dbReference>
<dbReference type="PANTHER" id="PTHR12826">
    <property type="entry name" value="RIBONUCLEASE Y"/>
    <property type="match status" value="1"/>
</dbReference>
<dbReference type="SMART" id="SM00322">
    <property type="entry name" value="KH"/>
    <property type="match status" value="1"/>
</dbReference>
<dbReference type="Pfam" id="PF17903">
    <property type="entry name" value="KH_KRR1_1st"/>
    <property type="match status" value="1"/>
</dbReference>
<protein>
    <recommendedName>
        <fullName evidence="6">K Homology domain-containing protein</fullName>
    </recommendedName>
</protein>
<name>A0A0G4FPY0_9ALVE</name>
<dbReference type="GO" id="GO:0003723">
    <property type="term" value="F:RNA binding"/>
    <property type="evidence" value="ECO:0007669"/>
    <property type="project" value="UniProtKB-KW"/>
</dbReference>
<dbReference type="FunFam" id="3.30.1370.10:FF:000048">
    <property type="entry name" value="RNA-binding protein PNO1 isoform X2"/>
    <property type="match status" value="1"/>
</dbReference>
<dbReference type="EMBL" id="CDMZ01000541">
    <property type="protein sequence ID" value="CEM16525.1"/>
    <property type="molecule type" value="Genomic_DNA"/>
</dbReference>
<evidence type="ECO:0000259" key="6">
    <source>
        <dbReference type="SMART" id="SM00322"/>
    </source>
</evidence>
<evidence type="ECO:0000256" key="4">
    <source>
        <dbReference type="ARBA" id="ARBA00023242"/>
    </source>
</evidence>
<dbReference type="FunFam" id="3.30.1370.10:FF:000009">
    <property type="entry name" value="RNA-binding protein PNO1"/>
    <property type="match status" value="1"/>
</dbReference>
<keyword evidence="4" id="KW-0539">Nucleus</keyword>
<evidence type="ECO:0000256" key="2">
    <source>
        <dbReference type="ARBA" id="ARBA00007515"/>
    </source>
</evidence>
<dbReference type="CDD" id="cd22392">
    <property type="entry name" value="KH-I_PNO1_rpt2"/>
    <property type="match status" value="1"/>
</dbReference>
<dbReference type="SUPFAM" id="SSF54791">
    <property type="entry name" value="Eukaryotic type KH-domain (KH-domain type I)"/>
    <property type="match status" value="1"/>
</dbReference>
<dbReference type="InterPro" id="IPR036612">
    <property type="entry name" value="KH_dom_type_1_sf"/>
</dbReference>
<dbReference type="GO" id="GO:0005730">
    <property type="term" value="C:nucleolus"/>
    <property type="evidence" value="ECO:0007669"/>
    <property type="project" value="UniProtKB-SubCell"/>
</dbReference>
<evidence type="ECO:0000256" key="5">
    <source>
        <dbReference type="SAM" id="MobiDB-lite"/>
    </source>
</evidence>
<dbReference type="GO" id="GO:0042254">
    <property type="term" value="P:ribosome biogenesis"/>
    <property type="evidence" value="ECO:0007669"/>
    <property type="project" value="UniProtKB-ARBA"/>
</dbReference>
<gene>
    <name evidence="7" type="ORF">Cvel_18179</name>
</gene>
<keyword evidence="3" id="KW-0694">RNA-binding</keyword>
<proteinExistence type="inferred from homology"/>
<dbReference type="PANTHER" id="PTHR12826:SF13">
    <property type="entry name" value="RNA-BINDING PROTEIN PNO1"/>
    <property type="match status" value="1"/>
</dbReference>
<organism evidence="7">
    <name type="scientific">Chromera velia CCMP2878</name>
    <dbReference type="NCBI Taxonomy" id="1169474"/>
    <lineage>
        <taxon>Eukaryota</taxon>
        <taxon>Sar</taxon>
        <taxon>Alveolata</taxon>
        <taxon>Colpodellida</taxon>
        <taxon>Chromeraceae</taxon>
        <taxon>Chromera</taxon>
    </lineage>
</organism>
<dbReference type="Pfam" id="PF22891">
    <property type="entry name" value="KH_PNO1_2nd"/>
    <property type="match status" value="1"/>
</dbReference>
<dbReference type="AlphaFoldDB" id="A0A0G4FPY0"/>
<dbReference type="VEuPathDB" id="CryptoDB:Cvel_18179"/>
<dbReference type="PhylomeDB" id="A0A0G4FPY0"/>